<dbReference type="InterPro" id="IPR020846">
    <property type="entry name" value="MFS_dom"/>
</dbReference>
<keyword evidence="2 6" id="KW-0812">Transmembrane</keyword>
<feature type="transmembrane region" description="Helical" evidence="6">
    <location>
        <begin position="212"/>
        <end position="230"/>
    </location>
</feature>
<dbReference type="Proteomes" id="UP000291343">
    <property type="component" value="Unassembled WGS sequence"/>
</dbReference>
<dbReference type="Gene3D" id="1.20.1250.20">
    <property type="entry name" value="MFS general substrate transporter like domains"/>
    <property type="match status" value="1"/>
</dbReference>
<dbReference type="STRING" id="195883.A0A482X6U7"/>
<dbReference type="PROSITE" id="PS50850">
    <property type="entry name" value="MFS"/>
    <property type="match status" value="1"/>
</dbReference>
<dbReference type="Pfam" id="PF00083">
    <property type="entry name" value="Sugar_tr"/>
    <property type="match status" value="1"/>
</dbReference>
<evidence type="ECO:0000256" key="5">
    <source>
        <dbReference type="SAM" id="MobiDB-lite"/>
    </source>
</evidence>
<dbReference type="PANTHER" id="PTHR24064">
    <property type="entry name" value="SOLUTE CARRIER FAMILY 22 MEMBER"/>
    <property type="match status" value="1"/>
</dbReference>
<accession>A0A482X6U7</accession>
<keyword evidence="4 6" id="KW-0472">Membrane</keyword>
<feature type="transmembrane region" description="Helical" evidence="6">
    <location>
        <begin position="449"/>
        <end position="472"/>
    </location>
</feature>
<comment type="caution">
    <text evidence="8">The sequence shown here is derived from an EMBL/GenBank/DDBJ whole genome shotgun (WGS) entry which is preliminary data.</text>
</comment>
<evidence type="ECO:0000256" key="4">
    <source>
        <dbReference type="ARBA" id="ARBA00023136"/>
    </source>
</evidence>
<comment type="subcellular location">
    <subcellularLocation>
        <location evidence="1">Membrane</location>
        <topology evidence="1">Multi-pass membrane protein</topology>
    </subcellularLocation>
</comment>
<feature type="transmembrane region" description="Helical" evidence="6">
    <location>
        <begin position="265"/>
        <end position="283"/>
    </location>
</feature>
<evidence type="ECO:0000313" key="8">
    <source>
        <dbReference type="EMBL" id="RZF41402.1"/>
    </source>
</evidence>
<feature type="transmembrane region" description="Helical" evidence="6">
    <location>
        <begin position="395"/>
        <end position="416"/>
    </location>
</feature>
<feature type="transmembrane region" description="Helical" evidence="6">
    <location>
        <begin position="237"/>
        <end position="259"/>
    </location>
</feature>
<dbReference type="AlphaFoldDB" id="A0A482X6U7"/>
<evidence type="ECO:0000259" key="7">
    <source>
        <dbReference type="PROSITE" id="PS50850"/>
    </source>
</evidence>
<feature type="transmembrane region" description="Helical" evidence="6">
    <location>
        <begin position="151"/>
        <end position="170"/>
    </location>
</feature>
<evidence type="ECO:0000256" key="2">
    <source>
        <dbReference type="ARBA" id="ARBA00022692"/>
    </source>
</evidence>
<organism evidence="8 9">
    <name type="scientific">Laodelphax striatellus</name>
    <name type="common">Small brown planthopper</name>
    <name type="synonym">Delphax striatella</name>
    <dbReference type="NCBI Taxonomy" id="195883"/>
    <lineage>
        <taxon>Eukaryota</taxon>
        <taxon>Metazoa</taxon>
        <taxon>Ecdysozoa</taxon>
        <taxon>Arthropoda</taxon>
        <taxon>Hexapoda</taxon>
        <taxon>Insecta</taxon>
        <taxon>Pterygota</taxon>
        <taxon>Neoptera</taxon>
        <taxon>Paraneoptera</taxon>
        <taxon>Hemiptera</taxon>
        <taxon>Auchenorrhyncha</taxon>
        <taxon>Fulgoroidea</taxon>
        <taxon>Delphacidae</taxon>
        <taxon>Criomorphinae</taxon>
        <taxon>Laodelphax</taxon>
    </lineage>
</organism>
<feature type="transmembrane region" description="Helical" evidence="6">
    <location>
        <begin position="24"/>
        <end position="46"/>
    </location>
</feature>
<dbReference type="InterPro" id="IPR005828">
    <property type="entry name" value="MFS_sugar_transport-like"/>
</dbReference>
<feature type="domain" description="Major facilitator superfamily (MFS) profile" evidence="7">
    <location>
        <begin position="95"/>
        <end position="536"/>
    </location>
</feature>
<evidence type="ECO:0000256" key="3">
    <source>
        <dbReference type="ARBA" id="ARBA00022989"/>
    </source>
</evidence>
<dbReference type="InterPro" id="IPR036259">
    <property type="entry name" value="MFS_trans_sf"/>
</dbReference>
<dbReference type="SUPFAM" id="SSF103473">
    <property type="entry name" value="MFS general substrate transporter"/>
    <property type="match status" value="1"/>
</dbReference>
<name>A0A482X6U7_LAOST</name>
<feature type="transmembrane region" description="Helical" evidence="6">
    <location>
        <begin position="179"/>
        <end position="200"/>
    </location>
</feature>
<feature type="compositionally biased region" description="Basic and acidic residues" evidence="5">
    <location>
        <begin position="572"/>
        <end position="583"/>
    </location>
</feature>
<feature type="transmembrane region" description="Helical" evidence="6">
    <location>
        <begin position="484"/>
        <end position="506"/>
    </location>
</feature>
<evidence type="ECO:0000256" key="6">
    <source>
        <dbReference type="SAM" id="Phobius"/>
    </source>
</evidence>
<dbReference type="InParanoid" id="A0A482X6U7"/>
<dbReference type="SMR" id="A0A482X6U7"/>
<gene>
    <name evidence="8" type="ORF">LSTR_LSTR000116</name>
</gene>
<dbReference type="GO" id="GO:0022857">
    <property type="term" value="F:transmembrane transporter activity"/>
    <property type="evidence" value="ECO:0007669"/>
    <property type="project" value="InterPro"/>
</dbReference>
<feature type="region of interest" description="Disordered" evidence="5">
    <location>
        <begin position="572"/>
        <end position="598"/>
    </location>
</feature>
<sequence length="598" mass="67304">MDNAPGEKHICLDNESTTIHQKKLFALLCIPASVVTVFLVFSQVFVSATPDHWCRVPELDNFSYDGNNSLTEEEKKTLSIPFRNGRYEKCLMYDIDYRKRLSSFNKSQDVTNFTLPTIPCRHGWNYDKKNYDSTLVTELNLVCDNSWKPSLATTLFYLGSLIGSIVFGYISDRYGRRPALLLVLIPDVLISVMTCFSPNYMVYTLLRTLSGLFFPALYQISFVLALELVGHAQRTTIGVIIAMCFALGMCLLAILSHFLRDAFKLSLATSVPLIVMLSYYWLIPESPRWLLSRNRGEEARIIIAKLTKPKGTWLPQCYPSKSLKEVFSSSPEAKPELRSTTKARRKEEQRVTLFDALGYSQTRIKFLILSFNWIANSIVYNGLSYNVSNLGISDQLAFFIGGIVEIPGHVATLYTMNRYGRRNVLFFMMFSGGLACISCMLVAEDNVWLTLGLAMFGKFGNAAAFSVFYVFIGELLPTVIRSQAMGVASFVAGIGLLGFPQIIRLADYDRALPLFVMGVISVTGGAMTLFLPETLNSQLPQIIADSESQKLRCGLFRNAMCSVPEEDLDVSYRKDDKREREIETENEENVRLSTPLKS</sequence>
<dbReference type="GO" id="GO:0016020">
    <property type="term" value="C:membrane"/>
    <property type="evidence" value="ECO:0007669"/>
    <property type="project" value="UniProtKB-SubCell"/>
</dbReference>
<proteinExistence type="predicted"/>
<keyword evidence="3 6" id="KW-1133">Transmembrane helix</keyword>
<dbReference type="CDD" id="cd17317">
    <property type="entry name" value="MFS_SLC22"/>
    <property type="match status" value="1"/>
</dbReference>
<feature type="transmembrane region" description="Helical" evidence="6">
    <location>
        <begin position="512"/>
        <end position="531"/>
    </location>
</feature>
<dbReference type="EMBL" id="QKKF02016774">
    <property type="protein sequence ID" value="RZF41402.1"/>
    <property type="molecule type" value="Genomic_DNA"/>
</dbReference>
<evidence type="ECO:0000313" key="9">
    <source>
        <dbReference type="Proteomes" id="UP000291343"/>
    </source>
</evidence>
<dbReference type="OrthoDB" id="3936150at2759"/>
<protein>
    <recommendedName>
        <fullName evidence="7">Major facilitator superfamily (MFS) profile domain-containing protein</fullName>
    </recommendedName>
</protein>
<keyword evidence="9" id="KW-1185">Reference proteome</keyword>
<reference evidence="8 9" key="1">
    <citation type="journal article" date="2017" name="Gigascience">
        <title>Genome sequence of the small brown planthopper, Laodelphax striatellus.</title>
        <authorList>
            <person name="Zhu J."/>
            <person name="Jiang F."/>
            <person name="Wang X."/>
            <person name="Yang P."/>
            <person name="Bao Y."/>
            <person name="Zhao W."/>
            <person name="Wang W."/>
            <person name="Lu H."/>
            <person name="Wang Q."/>
            <person name="Cui N."/>
            <person name="Li J."/>
            <person name="Chen X."/>
            <person name="Luo L."/>
            <person name="Yu J."/>
            <person name="Kang L."/>
            <person name="Cui F."/>
        </authorList>
    </citation>
    <scope>NUCLEOTIDE SEQUENCE [LARGE SCALE GENOMIC DNA]</scope>
    <source>
        <strain evidence="8">Lst14</strain>
    </source>
</reference>
<feature type="transmembrane region" description="Helical" evidence="6">
    <location>
        <begin position="423"/>
        <end position="443"/>
    </location>
</feature>
<evidence type="ECO:0000256" key="1">
    <source>
        <dbReference type="ARBA" id="ARBA00004141"/>
    </source>
</evidence>
<feature type="transmembrane region" description="Helical" evidence="6">
    <location>
        <begin position="366"/>
        <end position="383"/>
    </location>
</feature>